<dbReference type="SUPFAM" id="SSF55729">
    <property type="entry name" value="Acyl-CoA N-acyltransferases (Nat)"/>
    <property type="match status" value="1"/>
</dbReference>
<evidence type="ECO:0000259" key="1">
    <source>
        <dbReference type="PROSITE" id="PS51186"/>
    </source>
</evidence>
<dbReference type="InterPro" id="IPR051908">
    <property type="entry name" value="Ribosomal_N-acetyltransferase"/>
</dbReference>
<feature type="domain" description="N-acetyltransferase" evidence="1">
    <location>
        <begin position="9"/>
        <end position="163"/>
    </location>
</feature>
<accession>A0A3A1UNY4</accession>
<dbReference type="PANTHER" id="PTHR43441">
    <property type="entry name" value="RIBOSOMAL-PROTEIN-SERINE ACETYLTRANSFERASE"/>
    <property type="match status" value="1"/>
</dbReference>
<gene>
    <name evidence="2" type="ORF">D3P08_24385</name>
</gene>
<dbReference type="GO" id="GO:0008999">
    <property type="term" value="F:protein-N-terminal-alanine acetyltransferase activity"/>
    <property type="evidence" value="ECO:0007669"/>
    <property type="project" value="TreeGrafter"/>
</dbReference>
<reference evidence="2 3" key="1">
    <citation type="submission" date="2018-09" db="EMBL/GenBank/DDBJ databases">
        <title>Paenibacillus aracenensis nov. sp. isolated from a cave in southern Spain.</title>
        <authorList>
            <person name="Jurado V."/>
            <person name="Gutierrez-Patricio S."/>
            <person name="Gonzalez-Pimentel J.L."/>
            <person name="Miller A.Z."/>
            <person name="Laiz L."/>
            <person name="Saiz-Jimenez C."/>
        </authorList>
    </citation>
    <scope>NUCLEOTIDE SEQUENCE [LARGE SCALE GENOMIC DNA]</scope>
    <source>
        <strain evidence="2 3">DSM 22867</strain>
    </source>
</reference>
<name>A0A3A1UNY4_9BACL</name>
<dbReference type="PANTHER" id="PTHR43441:SF11">
    <property type="entry name" value="RIBOSOMAL-PROTEIN-SERINE ACETYLTRANSFERASE"/>
    <property type="match status" value="1"/>
</dbReference>
<dbReference type="InterPro" id="IPR016181">
    <property type="entry name" value="Acyl_CoA_acyltransferase"/>
</dbReference>
<protein>
    <submittedName>
        <fullName evidence="2">N-acetyltransferase</fullName>
    </submittedName>
</protein>
<keyword evidence="2" id="KW-0808">Transferase</keyword>
<dbReference type="Gene3D" id="3.40.630.30">
    <property type="match status" value="1"/>
</dbReference>
<dbReference type="InterPro" id="IPR000182">
    <property type="entry name" value="GNAT_dom"/>
</dbReference>
<dbReference type="Proteomes" id="UP000266482">
    <property type="component" value="Unassembled WGS sequence"/>
</dbReference>
<evidence type="ECO:0000313" key="3">
    <source>
        <dbReference type="Proteomes" id="UP000266482"/>
    </source>
</evidence>
<dbReference type="OrthoDB" id="9795206at2"/>
<dbReference type="Pfam" id="PF13302">
    <property type="entry name" value="Acetyltransf_3"/>
    <property type="match status" value="1"/>
</dbReference>
<dbReference type="GO" id="GO:1990189">
    <property type="term" value="F:protein N-terminal-serine acetyltransferase activity"/>
    <property type="evidence" value="ECO:0007669"/>
    <property type="project" value="TreeGrafter"/>
</dbReference>
<dbReference type="EMBL" id="QXQA01000021">
    <property type="protein sequence ID" value="RIX48641.1"/>
    <property type="molecule type" value="Genomic_DNA"/>
</dbReference>
<dbReference type="GO" id="GO:0005737">
    <property type="term" value="C:cytoplasm"/>
    <property type="evidence" value="ECO:0007669"/>
    <property type="project" value="TreeGrafter"/>
</dbReference>
<evidence type="ECO:0000313" key="2">
    <source>
        <dbReference type="EMBL" id="RIX48641.1"/>
    </source>
</evidence>
<keyword evidence="3" id="KW-1185">Reference proteome</keyword>
<organism evidence="2 3">
    <name type="scientific">Paenibacillus nanensis</name>
    <dbReference type="NCBI Taxonomy" id="393251"/>
    <lineage>
        <taxon>Bacteria</taxon>
        <taxon>Bacillati</taxon>
        <taxon>Bacillota</taxon>
        <taxon>Bacilli</taxon>
        <taxon>Bacillales</taxon>
        <taxon>Paenibacillaceae</taxon>
        <taxon>Paenibacillus</taxon>
    </lineage>
</organism>
<dbReference type="AlphaFoldDB" id="A0A3A1UNY4"/>
<comment type="caution">
    <text evidence="2">The sequence shown here is derived from an EMBL/GenBank/DDBJ whole genome shotgun (WGS) entry which is preliminary data.</text>
</comment>
<proteinExistence type="predicted"/>
<sequence length="185" mass="21262">MVMLPGKQVNLRFIQDEDLPELLTLMNDLTNRGDYLGVELHHETKIQKYYNDAGYWESDFGRMLITHKSGRIAGAITFFKGAADNEGYEIGFQIYRKEDRGKGYATEALRLFSSYLFEWKPIPRLQICTAKENAAARRIAEKCGFVYEGTMRHAYFARGKYVDLDLLSMLRHECPPLSEVMAEGS</sequence>
<dbReference type="PROSITE" id="PS51186">
    <property type="entry name" value="GNAT"/>
    <property type="match status" value="1"/>
</dbReference>